<feature type="binding site" evidence="5 8">
    <location>
        <begin position="169"/>
        <end position="171"/>
    </location>
    <ligand>
        <name>substrate</name>
    </ligand>
</feature>
<dbReference type="Proteomes" id="UP000004221">
    <property type="component" value="Unassembled WGS sequence"/>
</dbReference>
<keyword evidence="12" id="KW-1185">Reference proteome</keyword>
<dbReference type="CDD" id="cd16444">
    <property type="entry name" value="LipB"/>
    <property type="match status" value="1"/>
</dbReference>
<evidence type="ECO:0000313" key="12">
    <source>
        <dbReference type="Proteomes" id="UP000004221"/>
    </source>
</evidence>
<comment type="caution">
    <text evidence="11">The sequence shown here is derived from an EMBL/GenBank/DDBJ whole genome shotgun (WGS) entry which is preliminary data.</text>
</comment>
<comment type="similarity">
    <text evidence="5 6">Belongs to the LipB family.</text>
</comment>
<dbReference type="PROSITE" id="PS51733">
    <property type="entry name" value="BPL_LPL_CATALYTIC"/>
    <property type="match status" value="1"/>
</dbReference>
<comment type="subcellular location">
    <subcellularLocation>
        <location evidence="5">Cytoplasm</location>
    </subcellularLocation>
</comment>
<dbReference type="GO" id="GO:0005737">
    <property type="term" value="C:cytoplasm"/>
    <property type="evidence" value="ECO:0007669"/>
    <property type="project" value="UniProtKB-SubCell"/>
</dbReference>
<dbReference type="InterPro" id="IPR020605">
    <property type="entry name" value="Octanoyltransferase_CS"/>
</dbReference>
<organism evidence="11 12">
    <name type="scientific">Nitrolancea hollandica Lb</name>
    <dbReference type="NCBI Taxonomy" id="1129897"/>
    <lineage>
        <taxon>Bacteria</taxon>
        <taxon>Pseudomonadati</taxon>
        <taxon>Thermomicrobiota</taxon>
        <taxon>Thermomicrobia</taxon>
        <taxon>Sphaerobacterales</taxon>
        <taxon>Sphaerobacterineae</taxon>
        <taxon>Sphaerobacteraceae</taxon>
        <taxon>Nitrolancea</taxon>
    </lineage>
</organism>
<comment type="catalytic activity">
    <reaction evidence="5 6">
        <text>octanoyl-[ACP] + L-lysyl-[protein] = N(6)-octanoyl-L-lysyl-[protein] + holo-[ACP] + H(+)</text>
        <dbReference type="Rhea" id="RHEA:17665"/>
        <dbReference type="Rhea" id="RHEA-COMP:9636"/>
        <dbReference type="Rhea" id="RHEA-COMP:9685"/>
        <dbReference type="Rhea" id="RHEA-COMP:9752"/>
        <dbReference type="Rhea" id="RHEA-COMP:9928"/>
        <dbReference type="ChEBI" id="CHEBI:15378"/>
        <dbReference type="ChEBI" id="CHEBI:29969"/>
        <dbReference type="ChEBI" id="CHEBI:64479"/>
        <dbReference type="ChEBI" id="CHEBI:78463"/>
        <dbReference type="ChEBI" id="CHEBI:78809"/>
        <dbReference type="EC" id="2.3.1.181"/>
    </reaction>
</comment>
<keyword evidence="3 5" id="KW-0012">Acyltransferase</keyword>
<feature type="domain" description="BPL/LPL catalytic" evidence="10">
    <location>
        <begin position="44"/>
        <end position="226"/>
    </location>
</feature>
<accession>I4EKY2</accession>
<dbReference type="Pfam" id="PF21948">
    <property type="entry name" value="LplA-B_cat"/>
    <property type="match status" value="1"/>
</dbReference>
<feature type="active site" description="Acyl-thioester intermediate" evidence="5 7">
    <location>
        <position position="187"/>
    </location>
</feature>
<name>I4EKY2_9BACT</name>
<dbReference type="UniPathway" id="UPA00538">
    <property type="reaction ID" value="UER00592"/>
</dbReference>
<dbReference type="InterPro" id="IPR045864">
    <property type="entry name" value="aa-tRNA-synth_II/BPL/LPL"/>
</dbReference>
<evidence type="ECO:0000256" key="8">
    <source>
        <dbReference type="PIRSR" id="PIRSR016262-2"/>
    </source>
</evidence>
<evidence type="ECO:0000256" key="3">
    <source>
        <dbReference type="ARBA" id="ARBA00023315"/>
    </source>
</evidence>
<dbReference type="PANTHER" id="PTHR10993:SF7">
    <property type="entry name" value="LIPOYLTRANSFERASE 2, MITOCHONDRIAL-RELATED"/>
    <property type="match status" value="1"/>
</dbReference>
<dbReference type="InterPro" id="IPR000544">
    <property type="entry name" value="Octanoyltransferase"/>
</dbReference>
<keyword evidence="5" id="KW-0963">Cytoplasm</keyword>
<feature type="site" description="Lowers pKa of active site Cys" evidence="5 9">
    <location>
        <position position="153"/>
    </location>
</feature>
<dbReference type="PIRSF" id="PIRSF016262">
    <property type="entry name" value="LPLase"/>
    <property type="match status" value="1"/>
</dbReference>
<dbReference type="EC" id="2.3.1.181" evidence="5 6"/>
<dbReference type="HAMAP" id="MF_00013">
    <property type="entry name" value="LipB"/>
    <property type="match status" value="1"/>
</dbReference>
<dbReference type="SUPFAM" id="SSF55681">
    <property type="entry name" value="Class II aaRS and biotin synthetases"/>
    <property type="match status" value="1"/>
</dbReference>
<dbReference type="EMBL" id="CAGS01000431">
    <property type="protein sequence ID" value="CCF85344.1"/>
    <property type="molecule type" value="Genomic_DNA"/>
</dbReference>
<feature type="binding site" evidence="5 8">
    <location>
        <begin position="89"/>
        <end position="96"/>
    </location>
    <ligand>
        <name>substrate</name>
    </ligand>
</feature>
<evidence type="ECO:0000313" key="11">
    <source>
        <dbReference type="EMBL" id="CCF85344.1"/>
    </source>
</evidence>
<reference evidence="11 12" key="1">
    <citation type="journal article" date="2012" name="ISME J.">
        <title>Nitrification expanded: discovery, physiology and genomics of a nitrite-oxidizing bacterium from the phylum Chloroflexi.</title>
        <authorList>
            <person name="Sorokin D.Y."/>
            <person name="Lucker S."/>
            <person name="Vejmelkova D."/>
            <person name="Kostrikina N.A."/>
            <person name="Kleerebezem R."/>
            <person name="Rijpstra W.I."/>
            <person name="Damste J.S."/>
            <person name="Le Paslier D."/>
            <person name="Muyzer G."/>
            <person name="Wagner M."/>
            <person name="van Loosdrecht M.C."/>
            <person name="Daims H."/>
        </authorList>
    </citation>
    <scope>NUCLEOTIDE SEQUENCE [LARGE SCALE GENOMIC DNA]</scope>
    <source>
        <strain evidence="12">none</strain>
    </source>
</reference>
<comment type="pathway">
    <text evidence="1 5 6">Protein modification; protein lipoylation via endogenous pathway; protein N(6)-(lipoyl)lysine from octanoyl-[acyl-carrier-protein]: step 1/2.</text>
</comment>
<feature type="binding site" evidence="5 8">
    <location>
        <begin position="156"/>
        <end position="158"/>
    </location>
    <ligand>
        <name>substrate</name>
    </ligand>
</feature>
<evidence type="ECO:0000256" key="2">
    <source>
        <dbReference type="ARBA" id="ARBA00022679"/>
    </source>
</evidence>
<dbReference type="PANTHER" id="PTHR10993">
    <property type="entry name" value="OCTANOYLTRANSFERASE"/>
    <property type="match status" value="1"/>
</dbReference>
<dbReference type="InterPro" id="IPR004143">
    <property type="entry name" value="BPL_LPL_catalytic"/>
</dbReference>
<dbReference type="Gene3D" id="3.30.930.10">
    <property type="entry name" value="Bira Bifunctional Protein, Domain 2"/>
    <property type="match status" value="1"/>
</dbReference>
<dbReference type="PROSITE" id="PS01313">
    <property type="entry name" value="LIPB"/>
    <property type="match status" value="1"/>
</dbReference>
<evidence type="ECO:0000256" key="1">
    <source>
        <dbReference type="ARBA" id="ARBA00004821"/>
    </source>
</evidence>
<sequence length="255" mass="28209">MMTTLPTNESGEPGGSVQVIRTGVLEYQDAWDLQRALAAARRQGTVPDLLLLVEHPPTYTIGRRGSRSNLLIDDAMLAAVGATCYEIDRGGDITFHGPGQLVAYVIRDLGHQQRRVRRYVEMIETVVIDTLREYGLEGTIDRDRPGVWIGRDKVAALGIAISHGVTYHGFALNVDPDLRYFEYMIPCGIPDRGATSITRLTGQAATIDAATDRVIESFSRIFNVEPRSDLSLGDLRRLAAGVQPHREDPILRTDR</sequence>
<evidence type="ECO:0000256" key="6">
    <source>
        <dbReference type="PIRNR" id="PIRNR016262"/>
    </source>
</evidence>
<dbReference type="NCBIfam" id="TIGR00214">
    <property type="entry name" value="lipB"/>
    <property type="match status" value="1"/>
</dbReference>
<proteinExistence type="inferred from homology"/>
<evidence type="ECO:0000256" key="5">
    <source>
        <dbReference type="HAMAP-Rule" id="MF_00013"/>
    </source>
</evidence>
<gene>
    <name evidence="5 11" type="primary">lipB</name>
    <name evidence="11" type="ORF">NITHO_4870001</name>
</gene>
<comment type="function">
    <text evidence="4 5 6">Catalyzes the transfer of endogenously produced octanoic acid from octanoyl-acyl-carrier-protein onto the lipoyl domains of lipoate-dependent enzymes. Lipoyl-ACP can also act as a substrate although octanoyl-ACP is likely to be the physiological substrate.</text>
</comment>
<evidence type="ECO:0000259" key="10">
    <source>
        <dbReference type="PROSITE" id="PS51733"/>
    </source>
</evidence>
<protein>
    <recommendedName>
        <fullName evidence="5 6">Octanoyltransferase</fullName>
        <ecNumber evidence="5 6">2.3.1.181</ecNumber>
    </recommendedName>
    <alternativeName>
        <fullName evidence="5">Lipoate-protein ligase B</fullName>
    </alternativeName>
    <alternativeName>
        <fullName evidence="5">Lipoyl/octanoyl transferase</fullName>
    </alternativeName>
    <alternativeName>
        <fullName evidence="5">Octanoyl-[acyl-carrier-protein]-protein N-octanoyltransferase</fullName>
    </alternativeName>
</protein>
<dbReference type="NCBIfam" id="NF010925">
    <property type="entry name" value="PRK14345.1"/>
    <property type="match status" value="1"/>
</dbReference>
<evidence type="ECO:0000256" key="7">
    <source>
        <dbReference type="PIRSR" id="PIRSR016262-1"/>
    </source>
</evidence>
<evidence type="ECO:0000256" key="4">
    <source>
        <dbReference type="ARBA" id="ARBA00024732"/>
    </source>
</evidence>
<dbReference type="AlphaFoldDB" id="I4EKY2"/>
<comment type="miscellaneous">
    <text evidence="5">In the reaction, the free carboxyl group of octanoic acid is attached via an amide linkage to the epsilon-amino group of a specific lysine residue of lipoyl domains of lipoate-dependent enzymes.</text>
</comment>
<dbReference type="GO" id="GO:0009249">
    <property type="term" value="P:protein lipoylation"/>
    <property type="evidence" value="ECO:0007669"/>
    <property type="project" value="InterPro"/>
</dbReference>
<keyword evidence="2 5" id="KW-0808">Transferase</keyword>
<dbReference type="GO" id="GO:0033819">
    <property type="term" value="F:lipoyl(octanoyl) transferase activity"/>
    <property type="evidence" value="ECO:0007669"/>
    <property type="project" value="UniProtKB-EC"/>
</dbReference>
<evidence type="ECO:0000256" key="9">
    <source>
        <dbReference type="PIRSR" id="PIRSR016262-3"/>
    </source>
</evidence>
<dbReference type="RefSeq" id="WP_008480179.1">
    <property type="nucleotide sequence ID" value="NZ_CAGS01000431.1"/>
</dbReference>